<name>A0A8T6BUU1_ECOLX</name>
<evidence type="ECO:0000313" key="3">
    <source>
        <dbReference type="Proteomes" id="UP000447081"/>
    </source>
</evidence>
<proteinExistence type="predicted"/>
<dbReference type="EMBL" id="WUIG01000926">
    <property type="protein sequence ID" value="MXJ11735.1"/>
    <property type="molecule type" value="Genomic_DNA"/>
</dbReference>
<gene>
    <name evidence="1" type="ORF">GRW24_25295</name>
    <name evidence="2" type="ORF">GRW24_31440</name>
</gene>
<sequence>VLYYFIPLLLALICYLLLESQAKKLRAKNEAAM</sequence>
<organism evidence="1 3">
    <name type="scientific">Escherichia coli</name>
    <dbReference type="NCBI Taxonomy" id="562"/>
    <lineage>
        <taxon>Bacteria</taxon>
        <taxon>Pseudomonadati</taxon>
        <taxon>Pseudomonadota</taxon>
        <taxon>Gammaproteobacteria</taxon>
        <taxon>Enterobacterales</taxon>
        <taxon>Enterobacteriaceae</taxon>
        <taxon>Escherichia</taxon>
    </lineage>
</organism>
<dbReference type="AlphaFoldDB" id="A0A8T6BUU1"/>
<reference evidence="1 3" key="1">
    <citation type="submission" date="2019-12" db="EMBL/GenBank/DDBJ databases">
        <title>Enteriobacteria Tanzani isolates_10434.</title>
        <authorList>
            <person name="Subbiah M."/>
            <person name="Call D."/>
        </authorList>
    </citation>
    <scope>NUCLEOTIDE SEQUENCE [LARGE SCALE GENOMIC DNA]</scope>
    <source>
        <strain evidence="1 3">10434wG3</strain>
    </source>
</reference>
<evidence type="ECO:0000313" key="1">
    <source>
        <dbReference type="EMBL" id="MXJ11735.1"/>
    </source>
</evidence>
<dbReference type="Proteomes" id="UP000447081">
    <property type="component" value="Unassembled WGS sequence"/>
</dbReference>
<dbReference type="EMBL" id="WUIG01001514">
    <property type="protein sequence ID" value="MXJ12919.1"/>
    <property type="molecule type" value="Genomic_DNA"/>
</dbReference>
<protein>
    <submittedName>
        <fullName evidence="1">UPF0104 family protein</fullName>
    </submittedName>
</protein>
<feature type="non-terminal residue" evidence="1">
    <location>
        <position position="1"/>
    </location>
</feature>
<accession>A0A8T6BUU1</accession>
<evidence type="ECO:0000313" key="2">
    <source>
        <dbReference type="EMBL" id="MXJ12919.1"/>
    </source>
</evidence>
<comment type="caution">
    <text evidence="1">The sequence shown here is derived from an EMBL/GenBank/DDBJ whole genome shotgun (WGS) entry which is preliminary data.</text>
</comment>